<dbReference type="Pfam" id="PF00094">
    <property type="entry name" value="VWD"/>
    <property type="match status" value="1"/>
</dbReference>
<dbReference type="PROSITE" id="PS51211">
    <property type="entry name" value="VITELLOGENIN"/>
    <property type="match status" value="1"/>
</dbReference>
<dbReference type="InterPro" id="IPR001747">
    <property type="entry name" value="Vitellogenin_N"/>
</dbReference>
<dbReference type="GO" id="GO:0005576">
    <property type="term" value="C:extracellular region"/>
    <property type="evidence" value="ECO:0007669"/>
    <property type="project" value="UniProtKB-SubCell"/>
</dbReference>
<evidence type="ECO:0000256" key="2">
    <source>
        <dbReference type="ARBA" id="ARBA00022448"/>
    </source>
</evidence>
<gene>
    <name evidence="11" type="ORF">L798_08045</name>
</gene>
<keyword evidence="5" id="KW-0445">Lipid transport</keyword>
<evidence type="ECO:0000259" key="10">
    <source>
        <dbReference type="PROSITE" id="PS51233"/>
    </source>
</evidence>
<name>A0A067R667_ZOONE</name>
<dbReference type="InterPro" id="IPR015817">
    <property type="entry name" value="Vitellinogen_open_b-sht_sub1"/>
</dbReference>
<keyword evidence="3" id="KW-0964">Secreted</keyword>
<keyword evidence="12" id="KW-1185">Reference proteome</keyword>
<dbReference type="Gene3D" id="2.30.230.10">
    <property type="entry name" value="Lipovitellin, beta-sheet shell regions, chain A"/>
    <property type="match status" value="1"/>
</dbReference>
<dbReference type="Pfam" id="PF01347">
    <property type="entry name" value="Vitellogenin_N"/>
    <property type="match status" value="1"/>
</dbReference>
<evidence type="ECO:0000256" key="7">
    <source>
        <dbReference type="PROSITE-ProRule" id="PRU00557"/>
    </source>
</evidence>
<dbReference type="InParanoid" id="A0A067R667"/>
<keyword evidence="6" id="KW-0325">Glycoprotein</keyword>
<dbReference type="InterPro" id="IPR001846">
    <property type="entry name" value="VWF_type-D"/>
</dbReference>
<dbReference type="SUPFAM" id="SSF48371">
    <property type="entry name" value="ARM repeat"/>
    <property type="match status" value="1"/>
</dbReference>
<feature type="signal peptide" evidence="8">
    <location>
        <begin position="1"/>
        <end position="26"/>
    </location>
</feature>
<dbReference type="Pfam" id="PF09172">
    <property type="entry name" value="Vit_open_b-sht"/>
    <property type="match status" value="1"/>
</dbReference>
<feature type="domain" description="Vitellogenin" evidence="9">
    <location>
        <begin position="45"/>
        <end position="653"/>
    </location>
</feature>
<dbReference type="eggNOG" id="KOG4338">
    <property type="taxonomic scope" value="Eukaryota"/>
</dbReference>
<dbReference type="SUPFAM" id="SSF48431">
    <property type="entry name" value="Lipovitellin-phosvitin complex, superhelical domain"/>
    <property type="match status" value="1"/>
</dbReference>
<dbReference type="InterPro" id="IPR016024">
    <property type="entry name" value="ARM-type_fold"/>
</dbReference>
<dbReference type="SMART" id="SM01169">
    <property type="entry name" value="DUF1943"/>
    <property type="match status" value="1"/>
</dbReference>
<dbReference type="InterPro" id="IPR011030">
    <property type="entry name" value="Lipovitellin_superhlx_dom"/>
</dbReference>
<accession>A0A067R667</accession>
<dbReference type="InterPro" id="IPR015819">
    <property type="entry name" value="Lipid_transp_b-sht_shell"/>
</dbReference>
<dbReference type="OMA" id="MTWTILE"/>
<evidence type="ECO:0000313" key="12">
    <source>
        <dbReference type="Proteomes" id="UP000027135"/>
    </source>
</evidence>
<comment type="caution">
    <text evidence="7">Lacks conserved residue(s) required for the propagation of feature annotation.</text>
</comment>
<evidence type="ECO:0000256" key="5">
    <source>
        <dbReference type="ARBA" id="ARBA00023055"/>
    </source>
</evidence>
<comment type="subcellular location">
    <subcellularLocation>
        <location evidence="1">Secreted</location>
    </subcellularLocation>
</comment>
<dbReference type="PROSITE" id="PS51233">
    <property type="entry name" value="VWFD"/>
    <property type="match status" value="1"/>
</dbReference>
<dbReference type="InterPro" id="IPR009454">
    <property type="entry name" value="Lipid_transpt_open_b-sht"/>
</dbReference>
<dbReference type="InterPro" id="IPR015816">
    <property type="entry name" value="Vitellinogen_b-sht_N"/>
</dbReference>
<protein>
    <submittedName>
        <fullName evidence="11">Apolipophorin</fullName>
    </submittedName>
</protein>
<evidence type="ECO:0000259" key="9">
    <source>
        <dbReference type="PROSITE" id="PS51211"/>
    </source>
</evidence>
<keyword evidence="4 8" id="KW-0732">Signal</keyword>
<dbReference type="SMART" id="SM00638">
    <property type="entry name" value="LPD_N"/>
    <property type="match status" value="1"/>
</dbReference>
<organism evidence="11 12">
    <name type="scientific">Zootermopsis nevadensis</name>
    <name type="common">Dampwood termite</name>
    <dbReference type="NCBI Taxonomy" id="136037"/>
    <lineage>
        <taxon>Eukaryota</taxon>
        <taxon>Metazoa</taxon>
        <taxon>Ecdysozoa</taxon>
        <taxon>Arthropoda</taxon>
        <taxon>Hexapoda</taxon>
        <taxon>Insecta</taxon>
        <taxon>Pterygota</taxon>
        <taxon>Neoptera</taxon>
        <taxon>Polyneoptera</taxon>
        <taxon>Dictyoptera</taxon>
        <taxon>Blattodea</taxon>
        <taxon>Blattoidea</taxon>
        <taxon>Termitoidae</taxon>
        <taxon>Termopsidae</taxon>
        <taxon>Zootermopsis</taxon>
    </lineage>
</organism>
<dbReference type="EMBL" id="KK852715">
    <property type="protein sequence ID" value="KDR17854.1"/>
    <property type="molecule type" value="Genomic_DNA"/>
</dbReference>
<evidence type="ECO:0000256" key="1">
    <source>
        <dbReference type="ARBA" id="ARBA00004613"/>
    </source>
</evidence>
<dbReference type="Gene3D" id="2.20.80.10">
    <property type="entry name" value="Lipovitellin-phosvitin complex, chain A, domain 4"/>
    <property type="match status" value="1"/>
</dbReference>
<evidence type="ECO:0000256" key="6">
    <source>
        <dbReference type="ARBA" id="ARBA00023180"/>
    </source>
</evidence>
<dbReference type="Proteomes" id="UP000027135">
    <property type="component" value="Unassembled WGS sequence"/>
</dbReference>
<evidence type="ECO:0000256" key="8">
    <source>
        <dbReference type="SAM" id="SignalP"/>
    </source>
</evidence>
<dbReference type="Gene3D" id="2.20.50.20">
    <property type="entry name" value="Lipovitellin. Chain A, domain 3"/>
    <property type="match status" value="1"/>
</dbReference>
<dbReference type="STRING" id="136037.A0A067R667"/>
<feature type="chain" id="PRO_5001644798" evidence="8">
    <location>
        <begin position="27"/>
        <end position="3413"/>
    </location>
</feature>
<dbReference type="Gene3D" id="1.25.10.20">
    <property type="entry name" value="Vitellinogen, superhelical"/>
    <property type="match status" value="1"/>
</dbReference>
<reference evidence="11 12" key="1">
    <citation type="journal article" date="2014" name="Nat. Commun.">
        <title>Molecular traces of alternative social organization in a termite genome.</title>
        <authorList>
            <person name="Terrapon N."/>
            <person name="Li C."/>
            <person name="Robertson H.M."/>
            <person name="Ji L."/>
            <person name="Meng X."/>
            <person name="Booth W."/>
            <person name="Chen Z."/>
            <person name="Childers C.P."/>
            <person name="Glastad K.M."/>
            <person name="Gokhale K."/>
            <person name="Gowin J."/>
            <person name="Gronenberg W."/>
            <person name="Hermansen R.A."/>
            <person name="Hu H."/>
            <person name="Hunt B.G."/>
            <person name="Huylmans A.K."/>
            <person name="Khalil S.M."/>
            <person name="Mitchell R.D."/>
            <person name="Munoz-Torres M.C."/>
            <person name="Mustard J.A."/>
            <person name="Pan H."/>
            <person name="Reese J.T."/>
            <person name="Scharf M.E."/>
            <person name="Sun F."/>
            <person name="Vogel H."/>
            <person name="Xiao J."/>
            <person name="Yang W."/>
            <person name="Yang Z."/>
            <person name="Yang Z."/>
            <person name="Zhou J."/>
            <person name="Zhu J."/>
            <person name="Brent C.S."/>
            <person name="Elsik C.G."/>
            <person name="Goodisman M.A."/>
            <person name="Liberles D.A."/>
            <person name="Roe R.M."/>
            <person name="Vargo E.L."/>
            <person name="Vilcinskas A."/>
            <person name="Wang J."/>
            <person name="Bornberg-Bauer E."/>
            <person name="Korb J."/>
            <person name="Zhang G."/>
            <person name="Liebig J."/>
        </authorList>
    </citation>
    <scope>NUCLEOTIDE SEQUENCE [LARGE SCALE GENOMIC DNA]</scope>
    <source>
        <tissue evidence="11">Whole organism</tissue>
    </source>
</reference>
<proteinExistence type="predicted"/>
<dbReference type="FunCoup" id="A0A067R667">
    <property type="interactions" value="45"/>
</dbReference>
<dbReference type="SMART" id="SM00216">
    <property type="entry name" value="VWD"/>
    <property type="match status" value="1"/>
</dbReference>
<dbReference type="InterPro" id="IPR015255">
    <property type="entry name" value="Vitellinogen_open_b-sht"/>
</dbReference>
<dbReference type="GO" id="GO:0005319">
    <property type="term" value="F:lipid transporter activity"/>
    <property type="evidence" value="ECO:0007669"/>
    <property type="project" value="InterPro"/>
</dbReference>
<dbReference type="PANTHER" id="PTHR23345">
    <property type="entry name" value="VITELLOGENIN-RELATED"/>
    <property type="match status" value="1"/>
</dbReference>
<dbReference type="Pfam" id="PF06448">
    <property type="entry name" value="DUF1081"/>
    <property type="match status" value="1"/>
</dbReference>
<dbReference type="SUPFAM" id="SSF56968">
    <property type="entry name" value="Lipovitellin-phosvitin complex, beta-sheet shell regions"/>
    <property type="match status" value="2"/>
</dbReference>
<keyword evidence="2" id="KW-0813">Transport</keyword>
<sequence length="3413" mass="378583">MAKQVKSMGVILLLSLLLVLLASAAASQKCKIGCQGRPSIYQLQYGTGYTYVYNFEGNTVARLPGQQGDGISLQLKATAEVSILDNCQGVLKLKDVQVTGPDSQKYSHLSDLEAHPVSFGYENGIVDRELCTEEKDSEASVNIKRAVLSLLQVASTDAVKTGQSKVLDVFGLCPTDISVAERGDTTTITKIRNLNKCQLREHLRQDFASVTYPINSDFQATPLLESTQDLRQQLKGGILNSAESHEKYLYRPFSNKEAGATTLVTSKLTFVAHNKQAAPATSGSTPRSLVFEPPHVGNTGSSSVAAIIEALHKAHHAMPEYVGETAAREFANVVTILRQSNKDDLFSVYSQVKAGAGFKAGTKMFLDALFRAGTGDAVEVAVELLKTKKITGPYADLYYLQFAYTKHVTLPALTVAVSLLDQPEFSKLAYLGVGALGGRYCAHHRCEDVPEFDAFLEKLSKPVSGGCKSSNWDEEQKVVASLKALHNVHHLNDVTANKLRACALDDSLPTRVRVAALDVFQSDACRLKQTSLEVLKNHQLDSELRIKAFLALVECPCHKMANALKEVLDSEPTYQVGSFIASYLRNLRASTNPNKRDLKSVYGEIRTTKRFPIDFRKFSSNYEFSYLLDGLSLGDTIESNVIYSQRSFLPRASTLNLTTELFGHSVNFLELEFRQENLDLIAERLFGPKGYFKTHDLKQFITNGKDKWTELENTVKQRLDQAFRGKRSVTKEALEEVRHKSVTPDHAEPDRELLLELSARLFGAEVGWLSLHHNAGDAAKELFDNTFDLVDKVVKKAKGFDYKLQQHNTFLDTELIYPTSLGFPLKLVATGSSAIHVELEGKLDANELINNFKNSHIQLKFVPSAAVELVGEFVVDAYAVEAGLKVANTLHTATGTDVNVKATDGRGVDITLGLPVKKQDLITLKSEVLTTIHERGKSEVDTPVTFTNTPRRDYHGCFDQLSPLIGLTFCGTVNFPWDPIAAKAAFYPLNGPSKFSLTIESEDVTSYHFHASYNNKDPNKKSLELLLETPNSKTDRKLGLILEQTLQPYQGLKAQLNSPWKHVTAELALTDSDKELSLLAKLLNDADEYSVKLGASVTGDPSHATYHPLLEYRTPKQKASLVVQKGAKGRPERLTQHYSVDGSVTVEKSSNSRKFTFNDVVFKTPSGEYKVDGTISTETGSSFNTDLKVTYGEKYVLLKSGLKRPSPSNLHANILLHPSQYPDFGVNLIWDYKRDKNNFENSLVVVHGKDAENSDARVTLHQSAHYRYDNINSFEFSTKNKVTYPLLGIVGKFDGSVTRKSLHIDVEASYEKHKFESELTAKTGVHKPGDYEVEFDAKILDNSIEFETKREVISPDQSKFITDLEVKPGGKYQLKADVTHHFESSNINFQVDAVAKVHGKPYDYKLDSGLVLNQQLFDAHYKASLGSTDYVDISAKYSRSSGNPSGNAKVFLKEYLLGNGQFKYSAGKGSANFVIDILKIDRKIKGTGDLQVSGSQHVATVDIYYNADKNQNQKIHFHTDSDLKKDAITSKNTLVILDYKTEFNVKGKLTDRLDNGQLKGDFDLTLPTGHHFTGKLDRTLHVRPSNSEGDVKLELTAQKSHSSEPAKVTFEFAAKNVDTKQYSFDGQSKLAYHSPSGKDVAILISAKNIPQREQRVIEVQGALQGSLIGEAVRVEFNSEIYEPYITYKGHGSYGTGAIVDLSGKVSKTLQHHDTFYKGPFSVDTVIELKLPIEKVKHIKYVSALNGEIEENKLQFNLNEVYDWDDKTLKVSVETNIEPEKGSNKLILTLPNSEPKTYSSNWYFNYNDFKTKELLKGGFALTGNQDSKFTIDVNGKKDLSDINLHAALQSPYEKLKNAELSLKRKYVHTPTFEANTDLSLTVNDKKLTIDSKLTPGIAPGLPNIDFTAIQGKSRVFLLLQAKSKNDISGKAELEWTASGGSGKLTASGKANFESAQNFKIEADVDSPALKLNKWHVLLANKPAKSAKTLQIAVTEADGPILNGRLEYRVENKENSYKAGVSGTVKLKDSSQPLKAELSFNRYTPTENGELGAEASLLFSLGQKSFQALSKYTTKESRASVTYCSKAATCSVSEAHSVIKSIDLTSLEHEFGAKLDLKAHGIAEGYVLEGKTVKLPSSFDQKIELKLLNEKHTTYQLHSYLNEKTVGTVLTLPQRVIAAEGKLGYVKEKGEQKLDLNFWLDKEKQPDNKAGVHLLVAFNPSKDGTTFQGEAKFSHPALQKVIAVISKATLLQQDTLLDVTIDFDVFAKKNQKVTLVANLVKNQVSNGFNVTGYIGAKGRIVDVTLQGGAEVSTSGIGHNLVLTYKDVQHKEKEAKILVKLTATDQIVYVKSPTSDLLKIEQHISSLSNDQKSVKEEVFFFGLQPLEVDRVINFPVGSKHTFFRKSVPNRKLVVDIVHDVLTGFSIRVSTVIDGSKNDVVYIGLDLTDNNFFKTHFTWSTDELKHILEHSKEGIEAFLKQLKVVSIDIGEEVTRELQDVLESVKKAQPDVKEIISSYQNQLKTLKEELENDEGFTGASETLKKFVNAVTKVVVEFGKKITELADRVLEVVIKVRAALDESFSKLLPKVKEFYTKILDLSSAVGSVVLETGSKVLLKFTDFIKEHEDEIKKNVHMVQEFIEDIGKIVGETVVQIRKEVLVFVRVLLDQVNTLPIYGNLKKQYEYFVSHLSQNLLPEQVWVVLKDVVGGFKDSVQAEELREFIEAIETYITKHVNKETVNDVEELHIIFNKALKTLKSLLIVVRKHLPAPEKTEGANFLGLQLPFELNAVLELPKLVAVKFSPLLFLATGGLSELPTLQELIHTFRPTINPLDLIPPFKAQGVLIDLYHFITLDGRHFTFKGTCSYILVQDVVDGNFSVAFDYTSKSIVISDQQNSVEFFQDSTFTADGHPAEYPYIQGNFKVWKDFESVNVFHDAGLYVTCKTNHNFCFFSVSGFYFGKTRGLLGALDYEPWDDFKKPNGQVVSKVNDFGNSWKINPSCKDVSGTTHHDHDMPEPPECTHVFGSASSLRLGYLFVPSAPFREACSHIVADAATSEAKKEAACSTAAAYAALVRRQYIFVSIPSDCVHCSVVSGPSVEAGDSVSVKVPQRAADVVIVVEQDIRNSELFKELVTPLVTTLSSELKTKGINDVHFTLIGFGESTLYHPAVYTTGGKISFEGKSKNIKFTDHVDVFSLKLDTYENKIRYLKAFIESELAHGPSSRAYQFASRYPFKIGTSKVLVGVVASAKTSAFSVSLQQLAALYSTSVLHDRGIAFHVIAPVDDLHLTNKDVKTVKQVVGFDSQHVYLLSDAKKKVLEGSTELRNVLTFNNNIWIPIALESYGATYVAQNFLDGKASARKQFLQVVSHRIAESLETEQHQDCTCKLVDGINPFSDCKVTYRKEREPLSQIRASKGGVKG</sequence>
<evidence type="ECO:0000256" key="4">
    <source>
        <dbReference type="ARBA" id="ARBA00022729"/>
    </source>
</evidence>
<dbReference type="PANTHER" id="PTHR23345:SF36">
    <property type="entry name" value="APOLIPOPHORINS"/>
    <property type="match status" value="1"/>
</dbReference>
<feature type="domain" description="VWFD" evidence="10">
    <location>
        <begin position="2835"/>
        <end position="2996"/>
    </location>
</feature>
<evidence type="ECO:0000313" key="11">
    <source>
        <dbReference type="EMBL" id="KDR17854.1"/>
    </source>
</evidence>
<dbReference type="InterPro" id="IPR050733">
    <property type="entry name" value="Vitellogenin/Apolipophorin"/>
</dbReference>
<evidence type="ECO:0000256" key="3">
    <source>
        <dbReference type="ARBA" id="ARBA00022525"/>
    </source>
</evidence>